<evidence type="ECO:0000313" key="1">
    <source>
        <dbReference type="EMBL" id="CAK0864222.1"/>
    </source>
</evidence>
<evidence type="ECO:0000313" key="2">
    <source>
        <dbReference type="Proteomes" id="UP001189429"/>
    </source>
</evidence>
<name>A0ABN9UXB8_9DINO</name>
<proteinExistence type="predicted"/>
<sequence length="141" mass="16375">MLMDVYGDWSARTRIRETLGCGADWKNKCKNNSMYEKSVSDHDSRHGNRKIHCLNMLRDLGYDDRGLHKLYREMRATVKHFRQDEADAVAAQLDDPDATLPRFSAQRVNPFAFRFKAEAKIEDLIPEGSRQRICWCDGPRA</sequence>
<protein>
    <recommendedName>
        <fullName evidence="3">RNA-directed RNA polymerase</fullName>
    </recommendedName>
</protein>
<dbReference type="EMBL" id="CAUYUJ010016343">
    <property type="protein sequence ID" value="CAK0864222.1"/>
    <property type="molecule type" value="Genomic_DNA"/>
</dbReference>
<reference evidence="1" key="1">
    <citation type="submission" date="2023-10" db="EMBL/GenBank/DDBJ databases">
        <authorList>
            <person name="Chen Y."/>
            <person name="Shah S."/>
            <person name="Dougan E. K."/>
            <person name="Thang M."/>
            <person name="Chan C."/>
        </authorList>
    </citation>
    <scope>NUCLEOTIDE SEQUENCE [LARGE SCALE GENOMIC DNA]</scope>
</reference>
<keyword evidence="2" id="KW-1185">Reference proteome</keyword>
<gene>
    <name evidence="1" type="ORF">PCOR1329_LOCUS52158</name>
</gene>
<organism evidence="1 2">
    <name type="scientific">Prorocentrum cordatum</name>
    <dbReference type="NCBI Taxonomy" id="2364126"/>
    <lineage>
        <taxon>Eukaryota</taxon>
        <taxon>Sar</taxon>
        <taxon>Alveolata</taxon>
        <taxon>Dinophyceae</taxon>
        <taxon>Prorocentrales</taxon>
        <taxon>Prorocentraceae</taxon>
        <taxon>Prorocentrum</taxon>
    </lineage>
</organism>
<evidence type="ECO:0008006" key="3">
    <source>
        <dbReference type="Google" id="ProtNLM"/>
    </source>
</evidence>
<comment type="caution">
    <text evidence="1">The sequence shown here is derived from an EMBL/GenBank/DDBJ whole genome shotgun (WGS) entry which is preliminary data.</text>
</comment>
<accession>A0ABN9UXB8</accession>
<dbReference type="Proteomes" id="UP001189429">
    <property type="component" value="Unassembled WGS sequence"/>
</dbReference>